<feature type="region of interest" description="Disordered" evidence="1">
    <location>
        <begin position="39"/>
        <end position="78"/>
    </location>
</feature>
<accession>A0A1I4QDT4</accession>
<proteinExistence type="predicted"/>
<keyword evidence="3" id="KW-1185">Reference proteome</keyword>
<feature type="compositionally biased region" description="Acidic residues" evidence="1">
    <location>
        <begin position="47"/>
        <end position="57"/>
    </location>
</feature>
<dbReference type="AlphaFoldDB" id="A0A1I4QDT4"/>
<protein>
    <submittedName>
        <fullName evidence="2">Uncharacterized protein</fullName>
    </submittedName>
</protein>
<evidence type="ECO:0000256" key="1">
    <source>
        <dbReference type="SAM" id="MobiDB-lite"/>
    </source>
</evidence>
<dbReference type="Proteomes" id="UP000198519">
    <property type="component" value="Unassembled WGS sequence"/>
</dbReference>
<evidence type="ECO:0000313" key="3">
    <source>
        <dbReference type="Proteomes" id="UP000198519"/>
    </source>
</evidence>
<dbReference type="OrthoDB" id="6371097at2"/>
<feature type="compositionally biased region" description="Basic and acidic residues" evidence="1">
    <location>
        <begin position="68"/>
        <end position="78"/>
    </location>
</feature>
<dbReference type="RefSeq" id="WP_092022664.1">
    <property type="nucleotide sequence ID" value="NZ_FOUE01000003.1"/>
</dbReference>
<reference evidence="3" key="1">
    <citation type="submission" date="2016-10" db="EMBL/GenBank/DDBJ databases">
        <authorList>
            <person name="Varghese N."/>
            <person name="Submissions S."/>
        </authorList>
    </citation>
    <scope>NUCLEOTIDE SEQUENCE [LARGE SCALE GENOMIC DNA]</scope>
    <source>
        <strain evidence="3">CGMCC 1.7061</strain>
    </source>
</reference>
<gene>
    <name evidence="2" type="ORF">SAMN04487963_2316</name>
</gene>
<dbReference type="EMBL" id="FOUE01000003">
    <property type="protein sequence ID" value="SFM37820.1"/>
    <property type="molecule type" value="Genomic_DNA"/>
</dbReference>
<name>A0A1I4QDT4_9GAMM</name>
<dbReference type="STRING" id="488535.SAMN04487963_2316"/>
<organism evidence="2 3">
    <name type="scientific">Marinobacter zhejiangensis</name>
    <dbReference type="NCBI Taxonomy" id="488535"/>
    <lineage>
        <taxon>Bacteria</taxon>
        <taxon>Pseudomonadati</taxon>
        <taxon>Pseudomonadota</taxon>
        <taxon>Gammaproteobacteria</taxon>
        <taxon>Pseudomonadales</taxon>
        <taxon>Marinobacteraceae</taxon>
        <taxon>Marinobacter</taxon>
    </lineage>
</organism>
<evidence type="ECO:0000313" key="2">
    <source>
        <dbReference type="EMBL" id="SFM37820.1"/>
    </source>
</evidence>
<sequence length="78" mass="8222">MPTDTAPSPGTAPAAKLKKAGCGFRFCDDELQEGIDFSNANQLLPVDPDEASEDLEEASSAKDASLACDKDRQPDNHG</sequence>